<dbReference type="Proteomes" id="UP000703590">
    <property type="component" value="Unassembled WGS sequence"/>
</dbReference>
<sequence>MKMYIVRGTSRGLREMILSISKVRAQEISDLRKLGPTTVKTVDKKPKLRVATGGENEMLDFLEWKDPDRNRWHSQFTIDPALYSQSVLEILRREDNI</sequence>
<evidence type="ECO:0000313" key="1">
    <source>
        <dbReference type="EMBL" id="MBN2963960.1"/>
    </source>
</evidence>
<reference evidence="1" key="2">
    <citation type="submission" date="2021-02" db="EMBL/GenBank/DDBJ databases">
        <authorList>
            <person name="Merkel A.Y."/>
        </authorList>
    </citation>
    <scope>NUCLEOTIDE SEQUENCE</scope>
    <source>
        <strain evidence="1">T05b</strain>
    </source>
</reference>
<keyword evidence="2" id="KW-1185">Reference proteome</keyword>
<proteinExistence type="predicted"/>
<organism evidence="1 2">
    <name type="scientific">Sulfurospirillum tamanense</name>
    <dbReference type="NCBI Taxonomy" id="2813362"/>
    <lineage>
        <taxon>Bacteria</taxon>
        <taxon>Pseudomonadati</taxon>
        <taxon>Campylobacterota</taxon>
        <taxon>Epsilonproteobacteria</taxon>
        <taxon>Campylobacterales</taxon>
        <taxon>Sulfurospirillaceae</taxon>
        <taxon>Sulfurospirillum</taxon>
    </lineage>
</organism>
<reference evidence="1" key="1">
    <citation type="submission" date="2021-02" db="EMBL/GenBank/DDBJ databases">
        <title>Sulfurospirillum tamanensis sp. nov.</title>
        <authorList>
            <person name="Frolova A."/>
            <person name="Merkel A."/>
            <person name="Slobodkin A."/>
        </authorList>
    </citation>
    <scope>NUCLEOTIDE SEQUENCE</scope>
    <source>
        <strain evidence="1">T05b</strain>
    </source>
</reference>
<evidence type="ECO:0000313" key="2">
    <source>
        <dbReference type="Proteomes" id="UP000703590"/>
    </source>
</evidence>
<comment type="caution">
    <text evidence="1">The sequence shown here is derived from an EMBL/GenBank/DDBJ whole genome shotgun (WGS) entry which is preliminary data.</text>
</comment>
<dbReference type="EMBL" id="JAFHKK010000006">
    <property type="protein sequence ID" value="MBN2963960.1"/>
    <property type="molecule type" value="Genomic_DNA"/>
</dbReference>
<dbReference type="RefSeq" id="WP_205458509.1">
    <property type="nucleotide sequence ID" value="NZ_JAFHKK010000006.1"/>
</dbReference>
<name>A0ABS2WR12_9BACT</name>
<gene>
    <name evidence="1" type="ORF">JWV37_04125</name>
</gene>
<accession>A0ABS2WR12</accession>
<protein>
    <submittedName>
        <fullName evidence="1">Uncharacterized protein</fullName>
    </submittedName>
</protein>